<dbReference type="Pfam" id="PF13416">
    <property type="entry name" value="SBP_bac_8"/>
    <property type="match status" value="1"/>
</dbReference>
<dbReference type="InterPro" id="IPR050490">
    <property type="entry name" value="Bact_solute-bd_prot1"/>
</dbReference>
<gene>
    <name evidence="5" type="ORF">F4Y08_03510</name>
</gene>
<protein>
    <submittedName>
        <fullName evidence="5">Extracellular solute-binding protein</fullName>
    </submittedName>
</protein>
<dbReference type="InterPro" id="IPR006059">
    <property type="entry name" value="SBP"/>
</dbReference>
<comment type="subcellular location">
    <subcellularLocation>
        <location evidence="1">Cell envelope</location>
    </subcellularLocation>
</comment>
<evidence type="ECO:0000256" key="3">
    <source>
        <dbReference type="ARBA" id="ARBA00022448"/>
    </source>
</evidence>
<evidence type="ECO:0000256" key="2">
    <source>
        <dbReference type="ARBA" id="ARBA00008520"/>
    </source>
</evidence>
<keyword evidence="4" id="KW-0732">Signal</keyword>
<dbReference type="GO" id="GO:0030313">
    <property type="term" value="C:cell envelope"/>
    <property type="evidence" value="ECO:0007669"/>
    <property type="project" value="UniProtKB-SubCell"/>
</dbReference>
<organism evidence="5">
    <name type="scientific">Caldilineaceae bacterium SB0662_bin_9</name>
    <dbReference type="NCBI Taxonomy" id="2605258"/>
    <lineage>
        <taxon>Bacteria</taxon>
        <taxon>Bacillati</taxon>
        <taxon>Chloroflexota</taxon>
        <taxon>Caldilineae</taxon>
        <taxon>Caldilineales</taxon>
        <taxon>Caldilineaceae</taxon>
    </lineage>
</organism>
<comment type="similarity">
    <text evidence="2">Belongs to the bacterial solute-binding protein 1 family.</text>
</comment>
<dbReference type="PANTHER" id="PTHR43649">
    <property type="entry name" value="ARABINOSE-BINDING PROTEIN-RELATED"/>
    <property type="match status" value="1"/>
</dbReference>
<evidence type="ECO:0000256" key="1">
    <source>
        <dbReference type="ARBA" id="ARBA00004196"/>
    </source>
</evidence>
<dbReference type="EMBL" id="VXPY01000018">
    <property type="protein sequence ID" value="MYD89395.1"/>
    <property type="molecule type" value="Genomic_DNA"/>
</dbReference>
<dbReference type="Gene3D" id="3.40.190.10">
    <property type="entry name" value="Periplasmic binding protein-like II"/>
    <property type="match status" value="1"/>
</dbReference>
<evidence type="ECO:0000313" key="5">
    <source>
        <dbReference type="EMBL" id="MYD89395.1"/>
    </source>
</evidence>
<evidence type="ECO:0000256" key="4">
    <source>
        <dbReference type="ARBA" id="ARBA00022729"/>
    </source>
</evidence>
<dbReference type="CDD" id="cd13585">
    <property type="entry name" value="PBP2_TMBP_like"/>
    <property type="match status" value="1"/>
</dbReference>
<proteinExistence type="inferred from homology"/>
<dbReference type="PANTHER" id="PTHR43649:SF31">
    <property type="entry name" value="SN-GLYCEROL-3-PHOSPHATE-BINDING PERIPLASMIC PROTEIN UGPB"/>
    <property type="match status" value="1"/>
</dbReference>
<comment type="caution">
    <text evidence="5">The sequence shown here is derived from an EMBL/GenBank/DDBJ whole genome shotgun (WGS) entry which is preliminary data.</text>
</comment>
<reference evidence="5" key="1">
    <citation type="submission" date="2019-09" db="EMBL/GenBank/DDBJ databases">
        <title>Characterisation of the sponge microbiome using genome-centric metagenomics.</title>
        <authorList>
            <person name="Engelberts J.P."/>
            <person name="Robbins S.J."/>
            <person name="De Goeij J.M."/>
            <person name="Aranda M."/>
            <person name="Bell S.C."/>
            <person name="Webster N.S."/>
        </authorList>
    </citation>
    <scope>NUCLEOTIDE SEQUENCE</scope>
    <source>
        <strain evidence="5">SB0662_bin_9</strain>
    </source>
</reference>
<dbReference type="PROSITE" id="PS51318">
    <property type="entry name" value="TAT"/>
    <property type="match status" value="1"/>
</dbReference>
<dbReference type="AlphaFoldDB" id="A0A6B1DRF7"/>
<dbReference type="SUPFAM" id="SSF53850">
    <property type="entry name" value="Periplasmic binding protein-like II"/>
    <property type="match status" value="1"/>
</dbReference>
<keyword evidence="3" id="KW-0813">Transport</keyword>
<accession>A0A6B1DRF7</accession>
<dbReference type="PROSITE" id="PS51257">
    <property type="entry name" value="PROKAR_LIPOPROTEIN"/>
    <property type="match status" value="1"/>
</dbReference>
<name>A0A6B1DRF7_9CHLR</name>
<sequence>MKSFLSRRNFLKTGVGLGALGILAACEMPTAGTGDGAAESAELSVWVWWPSPVPSLIEMGDTFMEAHPNVTVSVEAPSDYWTKVQTSIAGGAGPDLFFMNNVNYWSWAHRGVLYDMTELAAADDAMQDNIANSWQGAVDFYNYKGQQFGMPYMYTSIVLYYNEDYIDSKGLALPADIEDEMDWNRFREYGLALHEQDGDDVTMWGLYSTAGIETGWLNYVRANGGDFLNDDNSECIIDSPESIEAWNYLVNLRREDGISPSPEALQAERANSLFQTGRIALYPSGNWEMSFLNEQLKDFTYNITLLPFSPQTGERGGTTNIVGVVINNNTPAEDPSWNLMTHLLSKDSQDKLARANVLAPVRHDSAELYYDPALGPANRGAAFEMQEWTTALPTHDVVTWGEMMQPTTEWQTEIFEGRVSVEEGLANMAESVNSLF</sequence>
<dbReference type="InterPro" id="IPR006311">
    <property type="entry name" value="TAT_signal"/>
</dbReference>